<dbReference type="PANTHER" id="PTHR42973:SF39">
    <property type="entry name" value="FAD-BINDING PCMH-TYPE DOMAIN-CONTAINING PROTEIN"/>
    <property type="match status" value="1"/>
</dbReference>
<evidence type="ECO:0000256" key="5">
    <source>
        <dbReference type="ARBA" id="ARBA00023002"/>
    </source>
</evidence>
<evidence type="ECO:0000259" key="7">
    <source>
        <dbReference type="PROSITE" id="PS51387"/>
    </source>
</evidence>
<keyword evidence="5" id="KW-0560">Oxidoreductase</keyword>
<comment type="similarity">
    <text evidence="2">Belongs to the oxygen-dependent FAD-linked oxidoreductase family.</text>
</comment>
<feature type="chain" id="PRO_5016108227" evidence="6">
    <location>
        <begin position="28"/>
        <end position="504"/>
    </location>
</feature>
<dbReference type="InterPro" id="IPR006094">
    <property type="entry name" value="Oxid_FAD_bind_N"/>
</dbReference>
<dbReference type="SUPFAM" id="SSF56176">
    <property type="entry name" value="FAD-binding/transporter-associated domain-like"/>
    <property type="match status" value="1"/>
</dbReference>
<dbReference type="PROSITE" id="PS51387">
    <property type="entry name" value="FAD_PCMH"/>
    <property type="match status" value="1"/>
</dbReference>
<keyword evidence="4" id="KW-0274">FAD</keyword>
<evidence type="ECO:0000256" key="6">
    <source>
        <dbReference type="SAM" id="SignalP"/>
    </source>
</evidence>
<gene>
    <name evidence="8" type="ORF">BWQ96_01919</name>
</gene>
<dbReference type="Pfam" id="PF01565">
    <property type="entry name" value="FAD_binding_4"/>
    <property type="match status" value="1"/>
</dbReference>
<name>A0A2V3J4D0_9FLOR</name>
<dbReference type="GO" id="GO:0071949">
    <property type="term" value="F:FAD binding"/>
    <property type="evidence" value="ECO:0007669"/>
    <property type="project" value="InterPro"/>
</dbReference>
<comment type="cofactor">
    <cofactor evidence="1">
        <name>FAD</name>
        <dbReference type="ChEBI" id="CHEBI:57692"/>
    </cofactor>
</comment>
<evidence type="ECO:0000313" key="9">
    <source>
        <dbReference type="Proteomes" id="UP000247409"/>
    </source>
</evidence>
<dbReference type="STRING" id="448386.A0A2V3J4D0"/>
<dbReference type="AlphaFoldDB" id="A0A2V3J4D0"/>
<evidence type="ECO:0000256" key="1">
    <source>
        <dbReference type="ARBA" id="ARBA00001974"/>
    </source>
</evidence>
<sequence length="504" mass="56701">MASLAPPLLKALLLFSLLLTLLPRTAANRIKTLKQCAGSSIPVYPPNNHNYNRLKALSFRSNFATPLAIAEARNEWQVSQLVICARKAHIRVCARSGGHSLIGHNLCKGLVIDLSAMRQVSIKPGFVAFIQPGAVLGEVLWTLHKSKRWMAAGVCPAVGFAGYVLGGGHGPYEGKLGIACDSMLSVRMVDRFGKILDVSRTKRPFLFWAMCGAGGGQFGIVTSFRWRTVSSKQFDNAVVFRFRWPASRGGELMDKWQRYGEWGGAVWFRIEIYLAKRDKAVFGYGACYGVKNVAECMGRLNKAPFFNTPQRSTTYISTVRNALDLHAFFGPKGGWGSYRANNLYEAMLQQRGTESGQANERIYQSTFLRSADKTGPSRQFWQQYVNFCQSAFGARSVPWVVCELNLFNNAIDRKQNNAFPFRQANLITHFIVGGGSSRDTRFVYNRMKKYLRPFTIGVYVNYPELFLENYAKSYWGANLGWLKRVKKLYDPRNFFMNPQPIPAS</sequence>
<dbReference type="InterPro" id="IPR012951">
    <property type="entry name" value="BBE"/>
</dbReference>
<evidence type="ECO:0000256" key="4">
    <source>
        <dbReference type="ARBA" id="ARBA00022827"/>
    </source>
</evidence>
<feature type="signal peptide" evidence="6">
    <location>
        <begin position="1"/>
        <end position="27"/>
    </location>
</feature>
<evidence type="ECO:0000313" key="8">
    <source>
        <dbReference type="EMBL" id="PXF48230.1"/>
    </source>
</evidence>
<dbReference type="Pfam" id="PF08031">
    <property type="entry name" value="BBE"/>
    <property type="match status" value="1"/>
</dbReference>
<dbReference type="InterPro" id="IPR016169">
    <property type="entry name" value="FAD-bd_PCMH_sub2"/>
</dbReference>
<comment type="caution">
    <text evidence="8">The sequence shown here is derived from an EMBL/GenBank/DDBJ whole genome shotgun (WGS) entry which is preliminary data.</text>
</comment>
<dbReference type="Proteomes" id="UP000247409">
    <property type="component" value="Unassembled WGS sequence"/>
</dbReference>
<keyword evidence="6" id="KW-0732">Signal</keyword>
<proteinExistence type="inferred from homology"/>
<keyword evidence="9" id="KW-1185">Reference proteome</keyword>
<dbReference type="GO" id="GO:0016491">
    <property type="term" value="F:oxidoreductase activity"/>
    <property type="evidence" value="ECO:0007669"/>
    <property type="project" value="UniProtKB-KW"/>
</dbReference>
<evidence type="ECO:0000256" key="2">
    <source>
        <dbReference type="ARBA" id="ARBA00005466"/>
    </source>
</evidence>
<dbReference type="PANTHER" id="PTHR42973">
    <property type="entry name" value="BINDING OXIDOREDUCTASE, PUTATIVE (AFU_ORTHOLOGUE AFUA_1G17690)-RELATED"/>
    <property type="match status" value="1"/>
</dbReference>
<dbReference type="InterPro" id="IPR036318">
    <property type="entry name" value="FAD-bd_PCMH-like_sf"/>
</dbReference>
<dbReference type="InterPro" id="IPR016166">
    <property type="entry name" value="FAD-bd_PCMH"/>
</dbReference>
<dbReference type="Gene3D" id="3.30.465.10">
    <property type="match status" value="1"/>
</dbReference>
<reference evidence="8 9" key="1">
    <citation type="journal article" date="2018" name="Mol. Biol. Evol.">
        <title>Analysis of the draft genome of the red seaweed Gracilariopsis chorda provides insights into genome size evolution in Rhodophyta.</title>
        <authorList>
            <person name="Lee J."/>
            <person name="Yang E.C."/>
            <person name="Graf L."/>
            <person name="Yang J.H."/>
            <person name="Qiu H."/>
            <person name="Zel Zion U."/>
            <person name="Chan C.X."/>
            <person name="Stephens T.G."/>
            <person name="Weber A.P.M."/>
            <person name="Boo G.H."/>
            <person name="Boo S.M."/>
            <person name="Kim K.M."/>
            <person name="Shin Y."/>
            <person name="Jung M."/>
            <person name="Lee S.J."/>
            <person name="Yim H.S."/>
            <person name="Lee J.H."/>
            <person name="Bhattacharya D."/>
            <person name="Yoon H.S."/>
        </authorList>
    </citation>
    <scope>NUCLEOTIDE SEQUENCE [LARGE SCALE GENOMIC DNA]</scope>
    <source>
        <strain evidence="8 9">SKKU-2015</strain>
        <tissue evidence="8">Whole body</tissue>
    </source>
</reference>
<keyword evidence="3" id="KW-0285">Flavoprotein</keyword>
<dbReference type="OrthoDB" id="415825at2759"/>
<accession>A0A2V3J4D0</accession>
<dbReference type="EMBL" id="NBIV01000015">
    <property type="protein sequence ID" value="PXF48230.1"/>
    <property type="molecule type" value="Genomic_DNA"/>
</dbReference>
<organism evidence="8 9">
    <name type="scientific">Gracilariopsis chorda</name>
    <dbReference type="NCBI Taxonomy" id="448386"/>
    <lineage>
        <taxon>Eukaryota</taxon>
        <taxon>Rhodophyta</taxon>
        <taxon>Florideophyceae</taxon>
        <taxon>Rhodymeniophycidae</taxon>
        <taxon>Gracilariales</taxon>
        <taxon>Gracilariaceae</taxon>
        <taxon>Gracilariopsis</taxon>
    </lineage>
</organism>
<feature type="domain" description="FAD-binding PCMH-type" evidence="7">
    <location>
        <begin position="62"/>
        <end position="231"/>
    </location>
</feature>
<dbReference type="InterPro" id="IPR050416">
    <property type="entry name" value="FAD-linked_Oxidoreductase"/>
</dbReference>
<protein>
    <submittedName>
        <fullName evidence="8">Berberine bridge enzyme-like 22</fullName>
    </submittedName>
</protein>
<dbReference type="Gene3D" id="3.40.462.20">
    <property type="match status" value="1"/>
</dbReference>
<evidence type="ECO:0000256" key="3">
    <source>
        <dbReference type="ARBA" id="ARBA00022630"/>
    </source>
</evidence>